<keyword evidence="4" id="KW-1185">Reference proteome</keyword>
<feature type="domain" description="BRCT" evidence="2">
    <location>
        <begin position="2003"/>
        <end position="2071"/>
    </location>
</feature>
<feature type="region of interest" description="Disordered" evidence="1">
    <location>
        <begin position="313"/>
        <end position="424"/>
    </location>
</feature>
<dbReference type="PANTHER" id="PTHR47667:SF1">
    <property type="entry name" value="REGULATOR OF TY1 TRANSPOSITION PROTEIN 107"/>
    <property type="match status" value="1"/>
</dbReference>
<feature type="region of interest" description="Disordered" evidence="1">
    <location>
        <begin position="1316"/>
        <end position="1383"/>
    </location>
</feature>
<feature type="compositionally biased region" description="Polar residues" evidence="1">
    <location>
        <begin position="329"/>
        <end position="353"/>
    </location>
</feature>
<evidence type="ECO:0000259" key="2">
    <source>
        <dbReference type="PROSITE" id="PS50172"/>
    </source>
</evidence>
<feature type="compositionally biased region" description="Low complexity" evidence="1">
    <location>
        <begin position="884"/>
        <end position="925"/>
    </location>
</feature>
<feature type="compositionally biased region" description="Pro residues" evidence="1">
    <location>
        <begin position="400"/>
        <end position="410"/>
    </location>
</feature>
<name>A0A226E628_FOLCA</name>
<dbReference type="Gene3D" id="3.40.50.10190">
    <property type="entry name" value="BRCT domain"/>
    <property type="match status" value="6"/>
</dbReference>
<dbReference type="CDD" id="cd17711">
    <property type="entry name" value="BRCT_PAXIP1_rpt3"/>
    <property type="match status" value="1"/>
</dbReference>
<feature type="compositionally biased region" description="Low complexity" evidence="1">
    <location>
        <begin position="1064"/>
        <end position="1106"/>
    </location>
</feature>
<feature type="compositionally biased region" description="Low complexity" evidence="1">
    <location>
        <begin position="447"/>
        <end position="456"/>
    </location>
</feature>
<feature type="compositionally biased region" description="Basic and acidic residues" evidence="1">
    <location>
        <begin position="1815"/>
        <end position="1825"/>
    </location>
</feature>
<feature type="compositionally biased region" description="Low complexity" evidence="1">
    <location>
        <begin position="313"/>
        <end position="324"/>
    </location>
</feature>
<feature type="region of interest" description="Disordered" evidence="1">
    <location>
        <begin position="447"/>
        <end position="493"/>
    </location>
</feature>
<feature type="compositionally biased region" description="Low complexity" evidence="1">
    <location>
        <begin position="376"/>
        <end position="399"/>
    </location>
</feature>
<evidence type="ECO:0000313" key="3">
    <source>
        <dbReference type="EMBL" id="OXA53092.1"/>
    </source>
</evidence>
<dbReference type="Pfam" id="PF00533">
    <property type="entry name" value="BRCT"/>
    <property type="match status" value="2"/>
</dbReference>
<dbReference type="InterPro" id="IPR053036">
    <property type="entry name" value="CellCycle_DNARepair_Reg"/>
</dbReference>
<feature type="compositionally biased region" description="Basic and acidic residues" evidence="1">
    <location>
        <begin position="1915"/>
        <end position="1928"/>
    </location>
</feature>
<dbReference type="OMA" id="SQQHFNQ"/>
<dbReference type="PANTHER" id="PTHR47667">
    <property type="entry name" value="REGULATOR OF TY1 TRANSPOSITION PROTEIN 107"/>
    <property type="match status" value="1"/>
</dbReference>
<feature type="compositionally biased region" description="Basic and acidic residues" evidence="1">
    <location>
        <begin position="1879"/>
        <end position="1901"/>
    </location>
</feature>
<feature type="compositionally biased region" description="Low complexity" evidence="1">
    <location>
        <begin position="1351"/>
        <end position="1362"/>
    </location>
</feature>
<evidence type="ECO:0000313" key="4">
    <source>
        <dbReference type="Proteomes" id="UP000198287"/>
    </source>
</evidence>
<feature type="compositionally biased region" description="Low complexity" evidence="1">
    <location>
        <begin position="1369"/>
        <end position="1381"/>
    </location>
</feature>
<dbReference type="CDD" id="cd17710">
    <property type="entry name" value="BRCT_PAXIP1_rpt2"/>
    <property type="match status" value="1"/>
</dbReference>
<accession>A0A226E628</accession>
<feature type="domain" description="BRCT" evidence="2">
    <location>
        <begin position="109"/>
        <end position="197"/>
    </location>
</feature>
<feature type="region of interest" description="Disordered" evidence="1">
    <location>
        <begin position="1424"/>
        <end position="1462"/>
    </location>
</feature>
<feature type="compositionally biased region" description="Low complexity" evidence="1">
    <location>
        <begin position="464"/>
        <end position="475"/>
    </location>
</feature>
<feature type="region of interest" description="Disordered" evidence="1">
    <location>
        <begin position="1508"/>
        <end position="1532"/>
    </location>
</feature>
<dbReference type="PROSITE" id="PS50172">
    <property type="entry name" value="BRCT"/>
    <property type="match status" value="5"/>
</dbReference>
<feature type="region of interest" description="Disordered" evidence="1">
    <location>
        <begin position="1879"/>
        <end position="1974"/>
    </location>
</feature>
<dbReference type="STRING" id="158441.A0A226E628"/>
<feature type="domain" description="BRCT" evidence="2">
    <location>
        <begin position="21"/>
        <end position="108"/>
    </location>
</feature>
<feature type="domain" description="BRCT" evidence="2">
    <location>
        <begin position="1538"/>
        <end position="1627"/>
    </location>
</feature>
<feature type="compositionally biased region" description="Basic and acidic residues" evidence="1">
    <location>
        <begin position="1943"/>
        <end position="1960"/>
    </location>
</feature>
<dbReference type="SMART" id="SM00292">
    <property type="entry name" value="BRCT"/>
    <property type="match status" value="6"/>
</dbReference>
<dbReference type="Pfam" id="PF12738">
    <property type="entry name" value="PTCB-BRCT"/>
    <property type="match status" value="2"/>
</dbReference>
<feature type="region of interest" description="Disordered" evidence="1">
    <location>
        <begin position="1053"/>
        <end position="1106"/>
    </location>
</feature>
<feature type="compositionally biased region" description="Polar residues" evidence="1">
    <location>
        <begin position="1932"/>
        <end position="1941"/>
    </location>
</feature>
<feature type="compositionally biased region" description="Low complexity" evidence="1">
    <location>
        <begin position="1424"/>
        <end position="1436"/>
    </location>
</feature>
<feature type="compositionally biased region" description="Low complexity" evidence="1">
    <location>
        <begin position="933"/>
        <end position="987"/>
    </location>
</feature>
<gene>
    <name evidence="3" type="ORF">Fcan01_12819</name>
</gene>
<reference evidence="3 4" key="1">
    <citation type="submission" date="2015-12" db="EMBL/GenBank/DDBJ databases">
        <title>The genome of Folsomia candida.</title>
        <authorList>
            <person name="Faddeeva A."/>
            <person name="Derks M.F."/>
            <person name="Anvar Y."/>
            <person name="Smit S."/>
            <person name="Van Straalen N."/>
            <person name="Roelofs D."/>
        </authorList>
    </citation>
    <scope>NUCLEOTIDE SEQUENCE [LARGE SCALE GENOMIC DNA]</scope>
    <source>
        <strain evidence="3 4">VU population</strain>
        <tissue evidence="3">Whole body</tissue>
    </source>
</reference>
<feature type="region of interest" description="Disordered" evidence="1">
    <location>
        <begin position="656"/>
        <end position="790"/>
    </location>
</feature>
<feature type="region of interest" description="Disordered" evidence="1">
    <location>
        <begin position="864"/>
        <end position="987"/>
    </location>
</feature>
<dbReference type="OrthoDB" id="342264at2759"/>
<sequence>MVSKVGKNLPIDVESLIVSTNGPPIFSEVAFCTTGNVDGKVSALLEGGGAKKRTYVGVATTHMLAGSDADEMKVDEAKDIFELPVVTPEWVILSAQVGKQLPIDGFERHHKKLFSSIVACASGIRGKDLCTLWSLLSFYGGEFRKNLTAKCTHVITNSCSGSKRQLGLDKGLKIVCSDWVIECINSNTLLDEARFDPTLLQSINHDSSVAVPPHLLAPKVPLQNVPKAVTTTTAVPLETRIPPTTISGGVPISTTTPTPTTQYNQYTMMRPQGGVLTQPTILQNQLTTQAQPLQVNLMGNPNLQSGPRIRFQTPQQIQSQQQQQFHVGDSSQYNLHNPNVPGNNFHRVSSPTGQIHPPPSPGNQNQMLHQQGGGTSPQQQQQQIKQQFQIPGQPMGQPMTPQPMGPPQSPQQPLTGIMIPPGQQSTMQKITSPLQQMNVNTINQNNQQQIPPQQGQSAVMQKLQSQQSHPPSSISGNIMHPAGSPMQVTSPQGMHHGQIIATGQQQMMIQGQPQNNAGQIVMQQGSPGQNQIPNHQIHQGHNQVTMMTNQQMAQQQQIIKSPGGQKMIQSPVGQQMIQSPGGQQMIQSPGGQQMIQSPGGQQMIQSPGGQQMIQGQQIMQNQNQMIQSPGGQQIIQGPNQMIQTPGGPQMIQTSGGPQMIQGQGGQQQIMQNQQGLQTIQGQQGQQIMMQQRPQQSPVGPHQMQQQGGPPPHQFQQMQYQSQGMQQQQQQFQCQPNKPQIPQQQFNQMQQQQRPPHIMQGQQQQGQQVRISLQSPQQSQQQQLPQNQQQTHFQFIQSQQPGGNRPQVVMGQIQNRGQFQTIQTQNPQTSQPMVMGQQIYRQQQQGPQQGQMQMFHPLQQQQIRLQSPPLGPGQQQQQGPGGQQQGPLPQGQLQQQQQQQQPHMNPQGQMIPPQQIQQQQQGGPPQHYSVVITHQQFQQGQQQQQGGLPHGQQQQQGGLPHGQQQQQQQQLHPQQQQQIPGGIQQQRVQFQPRPQTFTWTPQQQMELLQHIQSDPQIRAQWSRMDGAQRQLLMQKLSQRKREEHLRDMLMRQQHMTQGGPPGPGQLPMSQTPQLQQQQQTQIISNQQGPGGNPQQQLQQQQQQQQHIIQNVGQPGDKPVLMGQQNQQMHQNHPVVVAQGGIISPTTPTGQQAPHQGPLMGQQQQQQQQILIHSQDGHKVVQSPIMSPHPNQGGVVNIQSHQHQQLIVSQQQQQQQKVVNSQMSPNNQQQQQKFLTPAPVHNRLPGHGVIGAPQQSPNPSGLVRTQIFTPQVAQQQSQVRIHQVLIQSGGQARPQQVGMQQLQQQQQTQNKIPMLPQHQQVVQQQQNNQWSQPQQRIATPCPSQSPFSPRVPGTPTDSSGSPSPQSWNVRPMSQSPQSPGGPSYVQVVNSKTKTALANLLSNRLQGNAGPESSNATSPISSSSASALLSASSAPSTTTQAMCPPPPLPVTSQSLPHSAPPPPTTQSIVLAQRRTLVNLTNGCKTIQVVNRNVKECLPGAPIQMVNSFGAARATTSQSSPTLPAPPQRPQYNGHDPQVKLPPAAYFLGCIFWSSEEFEELPGAGWKEAVIKYGGKIVKDYTSIVTHVVAEHSRFPEYLQVLREGKRIVSNFWLNDVIERQIMVPPYQAFHLPALFPRRPLPLNDQVVTTTNFLPKDKARLIAVMKLLGAKYNSYFSKFSTFLLCNKPEGLKYQKAREWKIPVVNTQFIAELFLGHASALQMIHSPKYQCFNPDQPLRLDFALAPPLMACWKIPIRVSVEAVENFRKRAAEDKLDNGLGAKRLKLENGTVFNGEVSVQQENILDIDNEPLSPAAPTRSIGDEEKVENKPDTLPEAVVAKIEDGTPTPVSSAVVAMELSTVENSETRSDVCSESIKDVQVEAVKDLEKTKPSDPEKQEGVTEDDLKLVPYTGSGGEVNNDETKVDAITEKIEEMGVSDNTSSQPPFTENEKPDNNSTSSEKKEESMALMSVDKVEPSSKNTAASPFQYSLMSSLPPVIMASGFTRCFKKKLKEKIELLGGSLTSDWTHATHLILKDQFITTKMFLAICRFKFIVSTRWIYESMVAGKFVPEMDYITTHTKFETQYKTTIADVLTKPARQYLFKGVTFFITPGPWLLKRDVERIIESAGGTVDRSQKSLRHMRDYSSRFPKRSAIITSHEDYALMQDFFLAARRPHVINIYTEEFIWYCIATQTVQLRQPNQ</sequence>
<dbReference type="CDD" id="cd17714">
    <property type="entry name" value="BRCT_PAXIP1_rpt1"/>
    <property type="match status" value="1"/>
</dbReference>
<feature type="region of interest" description="Disordered" evidence="1">
    <location>
        <begin position="1236"/>
        <end position="1260"/>
    </location>
</feature>
<dbReference type="InterPro" id="IPR036420">
    <property type="entry name" value="BRCT_dom_sf"/>
</dbReference>
<proteinExistence type="predicted"/>
<feature type="domain" description="BRCT" evidence="2">
    <location>
        <begin position="2092"/>
        <end position="2196"/>
    </location>
</feature>
<dbReference type="SUPFAM" id="SSF52113">
    <property type="entry name" value="BRCT domain"/>
    <property type="match status" value="5"/>
</dbReference>
<feature type="region of interest" description="Disordered" evidence="1">
    <location>
        <begin position="1803"/>
        <end position="1825"/>
    </location>
</feature>
<evidence type="ECO:0000256" key="1">
    <source>
        <dbReference type="SAM" id="MobiDB-lite"/>
    </source>
</evidence>
<dbReference type="EMBL" id="LNIX01000006">
    <property type="protein sequence ID" value="OXA53092.1"/>
    <property type="molecule type" value="Genomic_DNA"/>
</dbReference>
<dbReference type="Pfam" id="PF16589">
    <property type="entry name" value="BRCT_2"/>
    <property type="match status" value="1"/>
</dbReference>
<feature type="compositionally biased region" description="Low complexity" evidence="1">
    <location>
        <begin position="1316"/>
        <end position="1333"/>
    </location>
</feature>
<dbReference type="InterPro" id="IPR001357">
    <property type="entry name" value="BRCT_dom"/>
</dbReference>
<protein>
    <submittedName>
        <fullName evidence="3">PAX-interacting protein 1</fullName>
    </submittedName>
</protein>
<organism evidence="3 4">
    <name type="scientific">Folsomia candida</name>
    <name type="common">Springtail</name>
    <dbReference type="NCBI Taxonomy" id="158441"/>
    <lineage>
        <taxon>Eukaryota</taxon>
        <taxon>Metazoa</taxon>
        <taxon>Ecdysozoa</taxon>
        <taxon>Arthropoda</taxon>
        <taxon>Hexapoda</taxon>
        <taxon>Collembola</taxon>
        <taxon>Entomobryomorpha</taxon>
        <taxon>Isotomoidea</taxon>
        <taxon>Isotomidae</taxon>
        <taxon>Proisotominae</taxon>
        <taxon>Folsomia</taxon>
    </lineage>
</organism>
<comment type="caution">
    <text evidence="3">The sequence shown here is derived from an EMBL/GenBank/DDBJ whole genome shotgun (WGS) entry which is preliminary data.</text>
</comment>
<dbReference type="Proteomes" id="UP000198287">
    <property type="component" value="Unassembled WGS sequence"/>
</dbReference>